<evidence type="ECO:0000313" key="3">
    <source>
        <dbReference type="EMBL" id="MCD2163815.1"/>
    </source>
</evidence>
<gene>
    <name evidence="3" type="ORF">LPW39_01535</name>
</gene>
<dbReference type="InterPro" id="IPR007684">
    <property type="entry name" value="Znf_Ogr/Delta"/>
</dbReference>
<proteinExistence type="predicted"/>
<dbReference type="Pfam" id="PF04606">
    <property type="entry name" value="Ogr_Delta"/>
    <property type="match status" value="1"/>
</dbReference>
<organism evidence="3 4">
    <name type="scientific">Comamonas koreensis</name>
    <dbReference type="NCBI Taxonomy" id="160825"/>
    <lineage>
        <taxon>Bacteria</taxon>
        <taxon>Pseudomonadati</taxon>
        <taxon>Pseudomonadota</taxon>
        <taxon>Betaproteobacteria</taxon>
        <taxon>Burkholderiales</taxon>
        <taxon>Comamonadaceae</taxon>
        <taxon>Comamonas</taxon>
    </lineage>
</organism>
<dbReference type="Proteomes" id="UP001199260">
    <property type="component" value="Unassembled WGS sequence"/>
</dbReference>
<dbReference type="EMBL" id="JAJNCT010000003">
    <property type="protein sequence ID" value="MCD2163815.1"/>
    <property type="molecule type" value="Genomic_DNA"/>
</dbReference>
<feature type="region of interest" description="Disordered" evidence="1">
    <location>
        <begin position="76"/>
        <end position="117"/>
    </location>
</feature>
<evidence type="ECO:0000256" key="1">
    <source>
        <dbReference type="SAM" id="MobiDB-lite"/>
    </source>
</evidence>
<dbReference type="RefSeq" id="WP_230770716.1">
    <property type="nucleotide sequence ID" value="NZ_JAJNCT010000003.1"/>
</dbReference>
<comment type="caution">
    <text evidence="3">The sequence shown here is derived from an EMBL/GenBank/DDBJ whole genome shotgun (WGS) entry which is preliminary data.</text>
</comment>
<sequence length="117" mass="13133">MTAHANRASNLFIRCPHCETKANVRTSEQQTRTMRSLICQCTNAFCAYTFVASLEAIRTIAPSAMPHPEIDLPRTINAETMERSGSLSSYKKPRKKNYHDHAATELNPKPEFPAIPT</sequence>
<accession>A0AAW4XRN9</accession>
<keyword evidence="4" id="KW-1185">Reference proteome</keyword>
<evidence type="ECO:0000259" key="2">
    <source>
        <dbReference type="Pfam" id="PF04606"/>
    </source>
</evidence>
<dbReference type="AlphaFoldDB" id="A0AAW4XRN9"/>
<name>A0AAW4XRN9_9BURK</name>
<evidence type="ECO:0000313" key="4">
    <source>
        <dbReference type="Proteomes" id="UP001199260"/>
    </source>
</evidence>
<protein>
    <submittedName>
        <fullName evidence="3">Ogr/Delta-like zinc finger family protein</fullName>
    </submittedName>
</protein>
<feature type="domain" description="Zinc finger Ogr/Delta-type" evidence="2">
    <location>
        <begin position="14"/>
        <end position="60"/>
    </location>
</feature>
<reference evidence="3 4" key="1">
    <citation type="submission" date="2021-11" db="EMBL/GenBank/DDBJ databases">
        <title>Genome sequence.</title>
        <authorList>
            <person name="Sun Q."/>
        </authorList>
    </citation>
    <scope>NUCLEOTIDE SEQUENCE [LARGE SCALE GENOMIC DNA]</scope>
    <source>
        <strain evidence="3 4">KCTC 12005</strain>
    </source>
</reference>